<feature type="region of interest" description="Disordered" evidence="4">
    <location>
        <begin position="203"/>
        <end position="279"/>
    </location>
</feature>
<dbReference type="GO" id="GO:0070507">
    <property type="term" value="P:regulation of microtubule cytoskeleton organization"/>
    <property type="evidence" value="ECO:0007669"/>
    <property type="project" value="UniProtKB-UniRule"/>
</dbReference>
<dbReference type="OrthoDB" id="447510at2759"/>
<dbReference type="InterPro" id="IPR016181">
    <property type="entry name" value="Acyl_CoA_acyltransferase"/>
</dbReference>
<name>A0A9K3GJN2_9EUKA</name>
<dbReference type="GO" id="GO:0005874">
    <property type="term" value="C:microtubule"/>
    <property type="evidence" value="ECO:0007669"/>
    <property type="project" value="InterPro"/>
</dbReference>
<comment type="caution">
    <text evidence="3">Lacks conserved residue(s) required for the propagation of feature annotation.</text>
</comment>
<feature type="binding site" evidence="3">
    <location>
        <begin position="123"/>
        <end position="136"/>
    </location>
    <ligand>
        <name>acetyl-CoA</name>
        <dbReference type="ChEBI" id="CHEBI:57288"/>
    </ligand>
</feature>
<keyword evidence="2 3" id="KW-0012">Acyltransferase</keyword>
<organism evidence="6 7">
    <name type="scientific">Kipferlia bialata</name>
    <dbReference type="NCBI Taxonomy" id="797122"/>
    <lineage>
        <taxon>Eukaryota</taxon>
        <taxon>Metamonada</taxon>
        <taxon>Carpediemonas-like organisms</taxon>
        <taxon>Kipferlia</taxon>
    </lineage>
</organism>
<evidence type="ECO:0000313" key="7">
    <source>
        <dbReference type="Proteomes" id="UP000265618"/>
    </source>
</evidence>
<feature type="site" description="Crucial for catalytic activity" evidence="3">
    <location>
        <position position="62"/>
    </location>
</feature>
<comment type="similarity">
    <text evidence="3">Belongs to the acetyltransferase ATAT1 family.</text>
</comment>
<dbReference type="InterPro" id="IPR007965">
    <property type="entry name" value="GNAT_ATAT"/>
</dbReference>
<comment type="catalytic activity">
    <reaction evidence="3">
        <text>L-lysyl-[alpha-tubulin] + acetyl-CoA = N(6)-acetyl-L-lysyl-[alpha-tubulin] + CoA + H(+)</text>
        <dbReference type="Rhea" id="RHEA:15277"/>
        <dbReference type="Rhea" id="RHEA-COMP:11278"/>
        <dbReference type="Rhea" id="RHEA-COMP:11279"/>
        <dbReference type="ChEBI" id="CHEBI:15378"/>
        <dbReference type="ChEBI" id="CHEBI:29969"/>
        <dbReference type="ChEBI" id="CHEBI:57287"/>
        <dbReference type="ChEBI" id="CHEBI:57288"/>
        <dbReference type="ChEBI" id="CHEBI:61930"/>
        <dbReference type="EC" id="2.3.1.108"/>
    </reaction>
</comment>
<dbReference type="SUPFAM" id="SSF55729">
    <property type="entry name" value="Acyl-CoA N-acyltransferases (Nat)"/>
    <property type="match status" value="1"/>
</dbReference>
<accession>A0A9K3GJN2</accession>
<gene>
    <name evidence="6" type="ORF">KIPB_006979</name>
</gene>
<evidence type="ECO:0000256" key="1">
    <source>
        <dbReference type="ARBA" id="ARBA00022679"/>
    </source>
</evidence>
<dbReference type="HAMAP" id="MF_03130">
    <property type="entry name" value="mec17"/>
    <property type="match status" value="1"/>
</dbReference>
<dbReference type="PANTHER" id="PTHR12327:SF0">
    <property type="entry name" value="ALPHA-TUBULIN N-ACETYLTRANSFERASE 1"/>
    <property type="match status" value="1"/>
</dbReference>
<comment type="function">
    <text evidence="3">Specifically acetylates 'Lys-40' in alpha-tubulin on the lumenal side of microtubules. Promotes microtubule destabilization and accelerates microtubule dynamics; this activity may be independent of acetylation activity. Acetylates alpha-tubulin with a slow enzymatic rate, due to a catalytic site that is not optimized for acetyl transfer. Enters the microtubule through each end and diffuses quickly throughout the lumen of microtubules. Acetylates only long/old microtubules because of its slow acetylation rate since it does not have time to act on dynamically unstable microtubules before the enzyme is released.</text>
</comment>
<dbReference type="GO" id="GO:0019799">
    <property type="term" value="F:tubulin N-acetyltransferase activity"/>
    <property type="evidence" value="ECO:0007669"/>
    <property type="project" value="UniProtKB-UniRule"/>
</dbReference>
<protein>
    <recommendedName>
        <fullName evidence="3">Alpha-tubulin N-acetyltransferase</fullName>
        <shortName evidence="3">Alpha-TAT</shortName>
        <shortName evidence="3">TAT</shortName>
        <ecNumber evidence="3">2.3.1.108</ecNumber>
    </recommendedName>
    <alternativeName>
        <fullName evidence="3">Acetyltransferase mec-17 homolog</fullName>
    </alternativeName>
</protein>
<dbReference type="Proteomes" id="UP000265618">
    <property type="component" value="Unassembled WGS sequence"/>
</dbReference>
<evidence type="ECO:0000256" key="4">
    <source>
        <dbReference type="SAM" id="MobiDB-lite"/>
    </source>
</evidence>
<dbReference type="Pfam" id="PF05301">
    <property type="entry name" value="Acetyltransf_16"/>
    <property type="match status" value="1"/>
</dbReference>
<dbReference type="PROSITE" id="PS51730">
    <property type="entry name" value="GNAT_ATAT"/>
    <property type="match status" value="1"/>
</dbReference>
<sequence length="315" mass="36252">MEHPFNILKVLKAYNVNAEPVCTVGGVHVYVVDGAKFRPRQALSEDLETIVDTAGRLSMLAQGLGAQITTLAKTARAKTRIYLAFREPSTVIGMLKVGPKTLFVYDSFGQVHEEDNMPSVLDFYVHESTQRQGIGHLLYTQMLRRESLEPADMGYDRPSDKFKAFLARHCKLVTFTPQAHNFVVFEDRWVPYAKRQCVSREELCSSRATDERERQRAAEAERERLREEAEARERAEREAERERAEKEARAREVEKAMSSVHDTPSTPEPARQDPESFNDVQWRLNQNTVRMMRDMASFSVLGSSRVSYDRYRNQK</sequence>
<dbReference type="InterPro" id="IPR038746">
    <property type="entry name" value="Atat"/>
</dbReference>
<proteinExistence type="inferred from homology"/>
<dbReference type="AlphaFoldDB" id="A0A9K3GJN2"/>
<feature type="domain" description="N-acetyltransferase" evidence="5">
    <location>
        <begin position="1"/>
        <end position="189"/>
    </location>
</feature>
<comment type="caution">
    <text evidence="6">The sequence shown here is derived from an EMBL/GenBank/DDBJ whole genome shotgun (WGS) entry which is preliminary data.</text>
</comment>
<dbReference type="Gene3D" id="3.40.630.30">
    <property type="match status" value="1"/>
</dbReference>
<dbReference type="EC" id="2.3.1.108" evidence="3"/>
<keyword evidence="7" id="KW-1185">Reference proteome</keyword>
<evidence type="ECO:0000256" key="3">
    <source>
        <dbReference type="HAMAP-Rule" id="MF_03130"/>
    </source>
</evidence>
<evidence type="ECO:0000259" key="5">
    <source>
        <dbReference type="PROSITE" id="PS51730"/>
    </source>
</evidence>
<feature type="compositionally biased region" description="Basic and acidic residues" evidence="4">
    <location>
        <begin position="203"/>
        <end position="255"/>
    </location>
</feature>
<dbReference type="PANTHER" id="PTHR12327">
    <property type="entry name" value="ALPHA-TUBULIN N-ACETYLTRANSFERASE 1"/>
    <property type="match status" value="1"/>
</dbReference>
<keyword evidence="1 3" id="KW-0808">Transferase</keyword>
<evidence type="ECO:0000256" key="2">
    <source>
        <dbReference type="ARBA" id="ARBA00023315"/>
    </source>
</evidence>
<dbReference type="EMBL" id="BDIP01001887">
    <property type="protein sequence ID" value="GIQ85332.1"/>
    <property type="molecule type" value="Genomic_DNA"/>
</dbReference>
<evidence type="ECO:0000313" key="6">
    <source>
        <dbReference type="EMBL" id="GIQ85332.1"/>
    </source>
</evidence>
<reference evidence="6 7" key="1">
    <citation type="journal article" date="2018" name="PLoS ONE">
        <title>The draft genome of Kipferlia bialata reveals reductive genome evolution in fornicate parasites.</title>
        <authorList>
            <person name="Tanifuji G."/>
            <person name="Takabayashi S."/>
            <person name="Kume K."/>
            <person name="Takagi M."/>
            <person name="Nakayama T."/>
            <person name="Kamikawa R."/>
            <person name="Inagaki Y."/>
            <person name="Hashimoto T."/>
        </authorList>
    </citation>
    <scope>NUCLEOTIDE SEQUENCE [LARGE SCALE GENOMIC DNA]</scope>
    <source>
        <strain evidence="6">NY0173</strain>
    </source>
</reference>